<dbReference type="EMBL" id="JNBS01004826">
    <property type="protein sequence ID" value="OQR82197.1"/>
    <property type="molecule type" value="Genomic_DNA"/>
</dbReference>
<dbReference type="GO" id="GO:0006508">
    <property type="term" value="P:proteolysis"/>
    <property type="evidence" value="ECO:0007669"/>
    <property type="project" value="UniProtKB-KW"/>
</dbReference>
<feature type="domain" description="AB hydrolase-1" evidence="1">
    <location>
        <begin position="45"/>
        <end position="295"/>
    </location>
</feature>
<keyword evidence="2" id="KW-0645">Protease</keyword>
<keyword evidence="2" id="KW-0378">Hydrolase</keyword>
<evidence type="ECO:0000259" key="1">
    <source>
        <dbReference type="Pfam" id="PF00561"/>
    </source>
</evidence>
<dbReference type="Gene3D" id="3.40.50.1820">
    <property type="entry name" value="alpha/beta hydrolase"/>
    <property type="match status" value="1"/>
</dbReference>
<dbReference type="OrthoDB" id="19657at2759"/>
<name>A0A1V9Y8Z6_9STRA</name>
<gene>
    <name evidence="2" type="ORF">THRCLA_11053</name>
</gene>
<dbReference type="InterPro" id="IPR050471">
    <property type="entry name" value="AB_hydrolase"/>
</dbReference>
<dbReference type="STRING" id="74557.A0A1V9Y8Z6"/>
<keyword evidence="3" id="KW-1185">Reference proteome</keyword>
<dbReference type="AlphaFoldDB" id="A0A1V9Y8Z6"/>
<sequence>MPTDLTIYTERNLETFYSEPQRVAIPNGLNIEYALHGNDAAPEKVVLIMGLMSEKEGWLPILSTLLDPSKPSSQRYQFLTFDNRGVGGTDKPEELYSTSQMADDTLALMHFLQWPKAHIVGISMGGMIAQELASRGPAHVKSLSLLVTSPGQLHGAIPHKEQLSGYWELAKLLLSKGGNDPLNAMLYTMYTDEFLDKEAAEGVTYRSILTAYHKLSLENKRMNSTGQHGQYAACLKHNVSPKRLNAIQQGGFPILIVGAGQDRLLHPNNSNILYEGLQGAWTKKIIFENSGHGVVVQEREAVAAALEGNFERAHNEP</sequence>
<evidence type="ECO:0000313" key="3">
    <source>
        <dbReference type="Proteomes" id="UP000243217"/>
    </source>
</evidence>
<dbReference type="GO" id="GO:0008233">
    <property type="term" value="F:peptidase activity"/>
    <property type="evidence" value="ECO:0007669"/>
    <property type="project" value="UniProtKB-KW"/>
</dbReference>
<dbReference type="InterPro" id="IPR000073">
    <property type="entry name" value="AB_hydrolase_1"/>
</dbReference>
<organism evidence="2 3">
    <name type="scientific">Thraustotheca clavata</name>
    <dbReference type="NCBI Taxonomy" id="74557"/>
    <lineage>
        <taxon>Eukaryota</taxon>
        <taxon>Sar</taxon>
        <taxon>Stramenopiles</taxon>
        <taxon>Oomycota</taxon>
        <taxon>Saprolegniomycetes</taxon>
        <taxon>Saprolegniales</taxon>
        <taxon>Achlyaceae</taxon>
        <taxon>Thraustotheca</taxon>
    </lineage>
</organism>
<accession>A0A1V9Y8Z6</accession>
<protein>
    <submittedName>
        <fullName evidence="2">Serine protease family S33</fullName>
    </submittedName>
</protein>
<dbReference type="PANTHER" id="PTHR43433:SF5">
    <property type="entry name" value="AB HYDROLASE-1 DOMAIN-CONTAINING PROTEIN"/>
    <property type="match status" value="1"/>
</dbReference>
<dbReference type="Pfam" id="PF00561">
    <property type="entry name" value="Abhydrolase_1"/>
    <property type="match status" value="1"/>
</dbReference>
<reference evidence="2 3" key="1">
    <citation type="journal article" date="2014" name="Genome Biol. Evol.">
        <title>The secreted proteins of Achlya hypogyna and Thraustotheca clavata identify the ancestral oomycete secretome and reveal gene acquisitions by horizontal gene transfer.</title>
        <authorList>
            <person name="Misner I."/>
            <person name="Blouin N."/>
            <person name="Leonard G."/>
            <person name="Richards T.A."/>
            <person name="Lane C.E."/>
        </authorList>
    </citation>
    <scope>NUCLEOTIDE SEQUENCE [LARGE SCALE GENOMIC DNA]</scope>
    <source>
        <strain evidence="2 3">ATCC 34112</strain>
    </source>
</reference>
<dbReference type="Proteomes" id="UP000243217">
    <property type="component" value="Unassembled WGS sequence"/>
</dbReference>
<proteinExistence type="predicted"/>
<evidence type="ECO:0000313" key="2">
    <source>
        <dbReference type="EMBL" id="OQR82197.1"/>
    </source>
</evidence>
<dbReference type="PANTHER" id="PTHR43433">
    <property type="entry name" value="HYDROLASE, ALPHA/BETA FOLD FAMILY PROTEIN"/>
    <property type="match status" value="1"/>
</dbReference>
<dbReference type="SUPFAM" id="SSF53474">
    <property type="entry name" value="alpha/beta-Hydrolases"/>
    <property type="match status" value="1"/>
</dbReference>
<dbReference type="InterPro" id="IPR029058">
    <property type="entry name" value="AB_hydrolase_fold"/>
</dbReference>
<comment type="caution">
    <text evidence="2">The sequence shown here is derived from an EMBL/GenBank/DDBJ whole genome shotgun (WGS) entry which is preliminary data.</text>
</comment>